<keyword evidence="5" id="KW-0804">Transcription</keyword>
<dbReference type="SUPFAM" id="SSF52172">
    <property type="entry name" value="CheY-like"/>
    <property type="match status" value="1"/>
</dbReference>
<evidence type="ECO:0000256" key="5">
    <source>
        <dbReference type="ARBA" id="ARBA00023163"/>
    </source>
</evidence>
<dbReference type="InterPro" id="IPR001867">
    <property type="entry name" value="OmpR/PhoB-type_DNA-bd"/>
</dbReference>
<gene>
    <name evidence="10" type="ORF">MON41_20350</name>
</gene>
<name>A0ABS9W9P7_9PROT</name>
<reference evidence="10 11" key="1">
    <citation type="submission" date="2022-03" db="EMBL/GenBank/DDBJ databases">
        <title>Complete genome analysis of Roseomonas KG 17.1 : a prolific producer of plant growth promoters.</title>
        <authorList>
            <person name="Saadouli I."/>
            <person name="Najjari A."/>
            <person name="Mosbah A."/>
            <person name="Ouzari H.I."/>
        </authorList>
    </citation>
    <scope>NUCLEOTIDE SEQUENCE [LARGE SCALE GENOMIC DNA]</scope>
    <source>
        <strain evidence="10 11">KG17-1</strain>
    </source>
</reference>
<keyword evidence="11" id="KW-1185">Reference proteome</keyword>
<dbReference type="SUPFAM" id="SSF46894">
    <property type="entry name" value="C-terminal effector domain of the bipartite response regulators"/>
    <property type="match status" value="1"/>
</dbReference>
<dbReference type="SMART" id="SM00448">
    <property type="entry name" value="REC"/>
    <property type="match status" value="1"/>
</dbReference>
<evidence type="ECO:0000256" key="2">
    <source>
        <dbReference type="ARBA" id="ARBA00023012"/>
    </source>
</evidence>
<evidence type="ECO:0000259" key="9">
    <source>
        <dbReference type="PROSITE" id="PS51755"/>
    </source>
</evidence>
<dbReference type="Pfam" id="PF00486">
    <property type="entry name" value="Trans_reg_C"/>
    <property type="match status" value="1"/>
</dbReference>
<sequence>MHILLASSAGPTTTLLDALRRQGHGCDLAEPFLEAPSIAQHSGDYDVLLIEAASPTRDGIGLVREIRRKGVRCPVLVLSPRITPEDELLLLEAGADQVLGGPPLMPLLQARMQAVLRRSLGHASPELRCGNVLLDQARRTVAVDGRTVRITCREFDVLEMLMLRPGAMLTKEHFMTRAYGLEDGPDQRILDVFICKLRRKLAAAGSAEIVRTIWGRGYVLEEPSAAELAAARARLTAAHPRMQRAHLMRQPPQLAIAV</sequence>
<dbReference type="PROSITE" id="PS51755">
    <property type="entry name" value="OMPR_PHOB"/>
    <property type="match status" value="1"/>
</dbReference>
<keyword evidence="3" id="KW-0805">Transcription regulation</keyword>
<evidence type="ECO:0000256" key="3">
    <source>
        <dbReference type="ARBA" id="ARBA00023015"/>
    </source>
</evidence>
<keyword evidence="4 7" id="KW-0238">DNA-binding</keyword>
<dbReference type="SMART" id="SM00862">
    <property type="entry name" value="Trans_reg_C"/>
    <property type="match status" value="1"/>
</dbReference>
<evidence type="ECO:0000256" key="1">
    <source>
        <dbReference type="ARBA" id="ARBA00022553"/>
    </source>
</evidence>
<dbReference type="CDD" id="cd00383">
    <property type="entry name" value="trans_reg_C"/>
    <property type="match status" value="1"/>
</dbReference>
<comment type="caution">
    <text evidence="6">Lacks conserved residue(s) required for the propagation of feature annotation.</text>
</comment>
<dbReference type="PANTHER" id="PTHR48111:SF1">
    <property type="entry name" value="TWO-COMPONENT RESPONSE REGULATOR ORR33"/>
    <property type="match status" value="1"/>
</dbReference>
<dbReference type="InterPro" id="IPR039420">
    <property type="entry name" value="WalR-like"/>
</dbReference>
<protein>
    <submittedName>
        <fullName evidence="10">Response regulator transcription factor</fullName>
    </submittedName>
</protein>
<feature type="DNA-binding region" description="OmpR/PhoB-type" evidence="7">
    <location>
        <begin position="124"/>
        <end position="222"/>
    </location>
</feature>
<dbReference type="Proteomes" id="UP001201985">
    <property type="component" value="Unassembled WGS sequence"/>
</dbReference>
<dbReference type="PROSITE" id="PS50110">
    <property type="entry name" value="RESPONSE_REGULATORY"/>
    <property type="match status" value="1"/>
</dbReference>
<evidence type="ECO:0000259" key="8">
    <source>
        <dbReference type="PROSITE" id="PS50110"/>
    </source>
</evidence>
<accession>A0ABS9W9P7</accession>
<feature type="domain" description="Response regulatory" evidence="8">
    <location>
        <begin position="2"/>
        <end position="116"/>
    </location>
</feature>
<dbReference type="InterPro" id="IPR001789">
    <property type="entry name" value="Sig_transdc_resp-reg_receiver"/>
</dbReference>
<dbReference type="InterPro" id="IPR036388">
    <property type="entry name" value="WH-like_DNA-bd_sf"/>
</dbReference>
<proteinExistence type="predicted"/>
<evidence type="ECO:0000313" key="11">
    <source>
        <dbReference type="Proteomes" id="UP001201985"/>
    </source>
</evidence>
<dbReference type="Gene3D" id="1.10.10.10">
    <property type="entry name" value="Winged helix-like DNA-binding domain superfamily/Winged helix DNA-binding domain"/>
    <property type="match status" value="1"/>
</dbReference>
<dbReference type="Gene3D" id="3.40.50.2300">
    <property type="match status" value="1"/>
</dbReference>
<comment type="caution">
    <text evidence="10">The sequence shown here is derived from an EMBL/GenBank/DDBJ whole genome shotgun (WGS) entry which is preliminary data.</text>
</comment>
<dbReference type="InterPro" id="IPR011006">
    <property type="entry name" value="CheY-like_superfamily"/>
</dbReference>
<organism evidence="10 11">
    <name type="scientific">Teichococcus vastitatis</name>
    <dbReference type="NCBI Taxonomy" id="2307076"/>
    <lineage>
        <taxon>Bacteria</taxon>
        <taxon>Pseudomonadati</taxon>
        <taxon>Pseudomonadota</taxon>
        <taxon>Alphaproteobacteria</taxon>
        <taxon>Acetobacterales</taxon>
        <taxon>Roseomonadaceae</taxon>
        <taxon>Roseomonas</taxon>
    </lineage>
</organism>
<evidence type="ECO:0000256" key="7">
    <source>
        <dbReference type="PROSITE-ProRule" id="PRU01091"/>
    </source>
</evidence>
<evidence type="ECO:0000256" key="4">
    <source>
        <dbReference type="ARBA" id="ARBA00023125"/>
    </source>
</evidence>
<evidence type="ECO:0000256" key="6">
    <source>
        <dbReference type="PROSITE-ProRule" id="PRU00169"/>
    </source>
</evidence>
<dbReference type="PANTHER" id="PTHR48111">
    <property type="entry name" value="REGULATOR OF RPOS"/>
    <property type="match status" value="1"/>
</dbReference>
<feature type="domain" description="OmpR/PhoB-type" evidence="9">
    <location>
        <begin position="124"/>
        <end position="222"/>
    </location>
</feature>
<keyword evidence="2" id="KW-0902">Two-component regulatory system</keyword>
<dbReference type="EMBL" id="JALBUU010000079">
    <property type="protein sequence ID" value="MCI0756022.1"/>
    <property type="molecule type" value="Genomic_DNA"/>
</dbReference>
<evidence type="ECO:0000313" key="10">
    <source>
        <dbReference type="EMBL" id="MCI0756022.1"/>
    </source>
</evidence>
<dbReference type="InterPro" id="IPR016032">
    <property type="entry name" value="Sig_transdc_resp-reg_C-effctor"/>
</dbReference>
<dbReference type="RefSeq" id="WP_120008848.1">
    <property type="nucleotide sequence ID" value="NZ_JALBUU010000079.1"/>
</dbReference>
<keyword evidence="1" id="KW-0597">Phosphoprotein</keyword>